<gene>
    <name evidence="16" type="ORF">LARSCL_LOCUS15188</name>
</gene>
<evidence type="ECO:0000256" key="15">
    <source>
        <dbReference type="RuleBase" id="RU000461"/>
    </source>
</evidence>
<dbReference type="GO" id="GO:0020037">
    <property type="term" value="F:heme binding"/>
    <property type="evidence" value="ECO:0007669"/>
    <property type="project" value="InterPro"/>
</dbReference>
<evidence type="ECO:0000256" key="7">
    <source>
        <dbReference type="ARBA" id="ARBA00022723"/>
    </source>
</evidence>
<dbReference type="GO" id="GO:0006805">
    <property type="term" value="P:xenobiotic metabolic process"/>
    <property type="evidence" value="ECO:0007669"/>
    <property type="project" value="TreeGrafter"/>
</dbReference>
<comment type="cofactor">
    <cofactor evidence="1 14">
        <name>heme</name>
        <dbReference type="ChEBI" id="CHEBI:30413"/>
    </cofactor>
</comment>
<keyword evidence="12 15" id="KW-0503">Monooxygenase</keyword>
<keyword evidence="9" id="KW-0492">Microsome</keyword>
<dbReference type="EMBL" id="CAXIEN010000227">
    <property type="protein sequence ID" value="CAL1288183.1"/>
    <property type="molecule type" value="Genomic_DNA"/>
</dbReference>
<dbReference type="Gene3D" id="1.10.630.10">
    <property type="entry name" value="Cytochrome P450"/>
    <property type="match status" value="1"/>
</dbReference>
<name>A0AAV2AZ69_9ARAC</name>
<sequence>MKFEAILKSLNLDLSSATGGLVFLIASCFLVKIIQDGIKWILIGRKRPPGPTGLPIVGYLPFLGKEPYKDFLKLREKYGNVIGVYFGRKYTVVLNEYNAVKQVLSHPAALDRAPGIFDHLDPHGIMNVNGEVWKEQRKYCMNTSQELGLGRGHWEDLIMDEISSFIGKIQEHKGKPVDISNYLLSSLISNIITLLIGRRLNDPLKIEMLVNYTNTVLEYTGISLVTSTVPGLRKFCEVFKIGGYDKAAKLNRNFASFIKEEINRHKTSPEFKDVQDFINAYLNKMAELSKSKNTNHFFSEPELEGNLTSLYLGATDTIFSSLGWLFRIMSAHKHIQDKVYEELMEAFGKDGRARYDERDKIPYTFAVIMEAQRYASNAPMSGNRIATDDIPINGYVIPKGSEITANLWVLHRDPNYWDEPEKFRPERFLTADGTKIIKQPLSYAPFSVGRRNCPGEAIAWMEILLYFSETVKKFEISTPAGVEPEFQIVLGIVQHLAPQPLCFKERMI</sequence>
<evidence type="ECO:0000256" key="9">
    <source>
        <dbReference type="ARBA" id="ARBA00022848"/>
    </source>
</evidence>
<dbReference type="GO" id="GO:0016712">
    <property type="term" value="F:oxidoreductase activity, acting on paired donors, with incorporation or reduction of molecular oxygen, reduced flavin or flavoprotein as one donor, and incorporation of one atom of oxygen"/>
    <property type="evidence" value="ECO:0007669"/>
    <property type="project" value="TreeGrafter"/>
</dbReference>
<comment type="function">
    <text evidence="2">May be involved in the metabolism of insect hormones and in the breakdown of synthetic insecticides.</text>
</comment>
<dbReference type="GO" id="GO:0005789">
    <property type="term" value="C:endoplasmic reticulum membrane"/>
    <property type="evidence" value="ECO:0007669"/>
    <property type="project" value="UniProtKB-SubCell"/>
</dbReference>
<dbReference type="InterPro" id="IPR036396">
    <property type="entry name" value="Cyt_P450_sf"/>
</dbReference>
<dbReference type="InterPro" id="IPR002401">
    <property type="entry name" value="Cyt_P450_E_grp-I"/>
</dbReference>
<dbReference type="Pfam" id="PF00067">
    <property type="entry name" value="p450"/>
    <property type="match status" value="1"/>
</dbReference>
<keyword evidence="10 15" id="KW-0560">Oxidoreductase</keyword>
<keyword evidence="7 14" id="KW-0479">Metal-binding</keyword>
<dbReference type="GO" id="GO:0005506">
    <property type="term" value="F:iron ion binding"/>
    <property type="evidence" value="ECO:0007669"/>
    <property type="project" value="InterPro"/>
</dbReference>
<dbReference type="PROSITE" id="PS51257">
    <property type="entry name" value="PROKAR_LIPOPROTEIN"/>
    <property type="match status" value="1"/>
</dbReference>
<proteinExistence type="inferred from homology"/>
<evidence type="ECO:0000313" key="17">
    <source>
        <dbReference type="Proteomes" id="UP001497382"/>
    </source>
</evidence>
<organism evidence="16 17">
    <name type="scientific">Larinioides sclopetarius</name>
    <dbReference type="NCBI Taxonomy" id="280406"/>
    <lineage>
        <taxon>Eukaryota</taxon>
        <taxon>Metazoa</taxon>
        <taxon>Ecdysozoa</taxon>
        <taxon>Arthropoda</taxon>
        <taxon>Chelicerata</taxon>
        <taxon>Arachnida</taxon>
        <taxon>Araneae</taxon>
        <taxon>Araneomorphae</taxon>
        <taxon>Entelegynae</taxon>
        <taxon>Araneoidea</taxon>
        <taxon>Araneidae</taxon>
        <taxon>Larinioides</taxon>
    </lineage>
</organism>
<accession>A0AAV2AZ69</accession>
<evidence type="ECO:0000256" key="8">
    <source>
        <dbReference type="ARBA" id="ARBA00022824"/>
    </source>
</evidence>
<evidence type="ECO:0000256" key="4">
    <source>
        <dbReference type="ARBA" id="ARBA00004406"/>
    </source>
</evidence>
<evidence type="ECO:0000256" key="12">
    <source>
        <dbReference type="ARBA" id="ARBA00023033"/>
    </source>
</evidence>
<dbReference type="PROSITE" id="PS00086">
    <property type="entry name" value="CYTOCHROME_P450"/>
    <property type="match status" value="1"/>
</dbReference>
<evidence type="ECO:0000256" key="5">
    <source>
        <dbReference type="ARBA" id="ARBA00010617"/>
    </source>
</evidence>
<evidence type="ECO:0000256" key="1">
    <source>
        <dbReference type="ARBA" id="ARBA00001971"/>
    </source>
</evidence>
<evidence type="ECO:0000256" key="6">
    <source>
        <dbReference type="ARBA" id="ARBA00022617"/>
    </source>
</evidence>
<evidence type="ECO:0000256" key="14">
    <source>
        <dbReference type="PIRSR" id="PIRSR602401-1"/>
    </source>
</evidence>
<evidence type="ECO:0000256" key="2">
    <source>
        <dbReference type="ARBA" id="ARBA00003690"/>
    </source>
</evidence>
<evidence type="ECO:0000256" key="3">
    <source>
        <dbReference type="ARBA" id="ARBA00004174"/>
    </source>
</evidence>
<comment type="subcellular location">
    <subcellularLocation>
        <location evidence="4">Endoplasmic reticulum membrane</location>
        <topology evidence="4">Peripheral membrane protein</topology>
    </subcellularLocation>
    <subcellularLocation>
        <location evidence="3">Microsome membrane</location>
        <topology evidence="3">Peripheral membrane protein</topology>
    </subcellularLocation>
</comment>
<keyword evidence="6 14" id="KW-0349">Heme</keyword>
<dbReference type="InterPro" id="IPR017972">
    <property type="entry name" value="Cyt_P450_CS"/>
</dbReference>
<evidence type="ECO:0000256" key="10">
    <source>
        <dbReference type="ARBA" id="ARBA00023002"/>
    </source>
</evidence>
<keyword evidence="8" id="KW-0256">Endoplasmic reticulum</keyword>
<feature type="binding site" description="axial binding residue" evidence="14">
    <location>
        <position position="453"/>
    </location>
    <ligand>
        <name>heme</name>
        <dbReference type="ChEBI" id="CHEBI:30413"/>
    </ligand>
    <ligandPart>
        <name>Fe</name>
        <dbReference type="ChEBI" id="CHEBI:18248"/>
    </ligandPart>
</feature>
<dbReference type="AlphaFoldDB" id="A0AAV2AZ69"/>
<keyword evidence="17" id="KW-1185">Reference proteome</keyword>
<dbReference type="Proteomes" id="UP001497382">
    <property type="component" value="Unassembled WGS sequence"/>
</dbReference>
<dbReference type="PANTHER" id="PTHR24300:SF375">
    <property type="entry name" value="CYTOCHROME P450 FAMILY"/>
    <property type="match status" value="1"/>
</dbReference>
<dbReference type="PANTHER" id="PTHR24300">
    <property type="entry name" value="CYTOCHROME P450 508A4-RELATED"/>
    <property type="match status" value="1"/>
</dbReference>
<dbReference type="InterPro" id="IPR050182">
    <property type="entry name" value="Cytochrome_P450_fam2"/>
</dbReference>
<dbReference type="InterPro" id="IPR001128">
    <property type="entry name" value="Cyt_P450"/>
</dbReference>
<evidence type="ECO:0008006" key="18">
    <source>
        <dbReference type="Google" id="ProtNLM"/>
    </source>
</evidence>
<keyword evidence="11 14" id="KW-0408">Iron</keyword>
<dbReference type="PRINTS" id="PR00385">
    <property type="entry name" value="P450"/>
</dbReference>
<dbReference type="SUPFAM" id="SSF48264">
    <property type="entry name" value="Cytochrome P450"/>
    <property type="match status" value="1"/>
</dbReference>
<dbReference type="GO" id="GO:0006082">
    <property type="term" value="P:organic acid metabolic process"/>
    <property type="evidence" value="ECO:0007669"/>
    <property type="project" value="TreeGrafter"/>
</dbReference>
<reference evidence="16 17" key="1">
    <citation type="submission" date="2024-04" db="EMBL/GenBank/DDBJ databases">
        <authorList>
            <person name="Rising A."/>
            <person name="Reimegard J."/>
            <person name="Sonavane S."/>
            <person name="Akerstrom W."/>
            <person name="Nylinder S."/>
            <person name="Hedman E."/>
            <person name="Kallberg Y."/>
        </authorList>
    </citation>
    <scope>NUCLEOTIDE SEQUENCE [LARGE SCALE GENOMIC DNA]</scope>
</reference>
<evidence type="ECO:0000256" key="13">
    <source>
        <dbReference type="ARBA" id="ARBA00023136"/>
    </source>
</evidence>
<protein>
    <recommendedName>
        <fullName evidence="18">Cytochrome P450</fullName>
    </recommendedName>
</protein>
<keyword evidence="13" id="KW-0472">Membrane</keyword>
<evidence type="ECO:0000256" key="11">
    <source>
        <dbReference type="ARBA" id="ARBA00023004"/>
    </source>
</evidence>
<comment type="similarity">
    <text evidence="5 15">Belongs to the cytochrome P450 family.</text>
</comment>
<comment type="caution">
    <text evidence="16">The sequence shown here is derived from an EMBL/GenBank/DDBJ whole genome shotgun (WGS) entry which is preliminary data.</text>
</comment>
<dbReference type="FunFam" id="1.10.630.10:FF:000238">
    <property type="entry name" value="Cytochrome P450 2A6"/>
    <property type="match status" value="1"/>
</dbReference>
<evidence type="ECO:0000313" key="16">
    <source>
        <dbReference type="EMBL" id="CAL1288183.1"/>
    </source>
</evidence>
<dbReference type="PRINTS" id="PR00463">
    <property type="entry name" value="EP450I"/>
</dbReference>